<feature type="compositionally biased region" description="Polar residues" evidence="2">
    <location>
        <begin position="20"/>
        <end position="36"/>
    </location>
</feature>
<evidence type="ECO:0000313" key="4">
    <source>
        <dbReference type="Proteomes" id="UP001148312"/>
    </source>
</evidence>
<proteinExistence type="predicted"/>
<feature type="coiled-coil region" evidence="1">
    <location>
        <begin position="89"/>
        <end position="123"/>
    </location>
</feature>
<comment type="caution">
    <text evidence="3">The sequence shown here is derived from an EMBL/GenBank/DDBJ whole genome shotgun (WGS) entry which is preliminary data.</text>
</comment>
<gene>
    <name evidence="3" type="ORF">N7539_008549</name>
</gene>
<keyword evidence="4" id="KW-1185">Reference proteome</keyword>
<feature type="region of interest" description="Disordered" evidence="2">
    <location>
        <begin position="1"/>
        <end position="66"/>
    </location>
</feature>
<accession>A0A9X0BLR5</accession>
<reference evidence="3" key="2">
    <citation type="journal article" date="2023" name="IMA Fungus">
        <title>Comparative genomic study of the Penicillium genus elucidates a diverse pangenome and 15 lateral gene transfer events.</title>
        <authorList>
            <person name="Petersen C."/>
            <person name="Sorensen T."/>
            <person name="Nielsen M.R."/>
            <person name="Sondergaard T.E."/>
            <person name="Sorensen J.L."/>
            <person name="Fitzpatrick D.A."/>
            <person name="Frisvad J.C."/>
            <person name="Nielsen K.L."/>
        </authorList>
    </citation>
    <scope>NUCLEOTIDE SEQUENCE</scope>
    <source>
        <strain evidence="3">IBT 30728</strain>
    </source>
</reference>
<protein>
    <submittedName>
        <fullName evidence="3">Uncharacterized protein</fullName>
    </submittedName>
</protein>
<evidence type="ECO:0000256" key="1">
    <source>
        <dbReference type="SAM" id="Coils"/>
    </source>
</evidence>
<sequence length="248" mass="26450">MAKASSSRKPTIPAPPVSIKSGSISSNAASRVTRSAPTGAASRGPSSSGVAKLQKLANASRGKGSSTDEFYQKCIELLAKADETSRRQQTDMEQERLEASQNLQRLRDDASHMKSQINRLMAQEKKTLDEKSELGKQLLQMKQALDAASTTNQHQVACNELYPVIQQAQSSVLATASEVGRMLEIFQNKQNGLYLPDSTLYQDAWPSSAAPLSGSGSSSLPSHAVLPAHPSLGTSNTPSQFGHCGLVP</sequence>
<dbReference type="Proteomes" id="UP001148312">
    <property type="component" value="Unassembled WGS sequence"/>
</dbReference>
<feature type="region of interest" description="Disordered" evidence="2">
    <location>
        <begin position="229"/>
        <end position="248"/>
    </location>
</feature>
<reference evidence="3" key="1">
    <citation type="submission" date="2022-12" db="EMBL/GenBank/DDBJ databases">
        <authorList>
            <person name="Petersen C."/>
        </authorList>
    </citation>
    <scope>NUCLEOTIDE SEQUENCE</scope>
    <source>
        <strain evidence="3">IBT 30728</strain>
    </source>
</reference>
<dbReference type="RefSeq" id="XP_056786526.1">
    <property type="nucleotide sequence ID" value="XM_056938144.1"/>
</dbReference>
<organism evidence="3 4">
    <name type="scientific">Penicillium diatomitis</name>
    <dbReference type="NCBI Taxonomy" id="2819901"/>
    <lineage>
        <taxon>Eukaryota</taxon>
        <taxon>Fungi</taxon>
        <taxon>Dikarya</taxon>
        <taxon>Ascomycota</taxon>
        <taxon>Pezizomycotina</taxon>
        <taxon>Eurotiomycetes</taxon>
        <taxon>Eurotiomycetidae</taxon>
        <taxon>Eurotiales</taxon>
        <taxon>Aspergillaceae</taxon>
        <taxon>Penicillium</taxon>
    </lineage>
</organism>
<evidence type="ECO:0000256" key="2">
    <source>
        <dbReference type="SAM" id="MobiDB-lite"/>
    </source>
</evidence>
<evidence type="ECO:0000313" key="3">
    <source>
        <dbReference type="EMBL" id="KAJ5471980.1"/>
    </source>
</evidence>
<dbReference type="AlphaFoldDB" id="A0A9X0BLR5"/>
<name>A0A9X0BLR5_9EURO</name>
<dbReference type="EMBL" id="JAPWDQ010000013">
    <property type="protein sequence ID" value="KAJ5471980.1"/>
    <property type="molecule type" value="Genomic_DNA"/>
</dbReference>
<dbReference type="GeneID" id="81628394"/>
<keyword evidence="1" id="KW-0175">Coiled coil</keyword>